<evidence type="ECO:0000256" key="2">
    <source>
        <dbReference type="SAM" id="MobiDB-lite"/>
    </source>
</evidence>
<protein>
    <recommendedName>
        <fullName evidence="3">GATA-type domain-containing protein</fullName>
    </recommendedName>
</protein>
<feature type="compositionally biased region" description="Basic and acidic residues" evidence="2">
    <location>
        <begin position="849"/>
        <end position="861"/>
    </location>
</feature>
<evidence type="ECO:0000256" key="1">
    <source>
        <dbReference type="PROSITE-ProRule" id="PRU00094"/>
    </source>
</evidence>
<comment type="caution">
    <text evidence="4">The sequence shown here is derived from an EMBL/GenBank/DDBJ whole genome shotgun (WGS) entry which is preliminary data.</text>
</comment>
<feature type="compositionally biased region" description="Acidic residues" evidence="2">
    <location>
        <begin position="512"/>
        <end position="530"/>
    </location>
</feature>
<dbReference type="Proteomes" id="UP001313282">
    <property type="component" value="Unassembled WGS sequence"/>
</dbReference>
<keyword evidence="5" id="KW-1185">Reference proteome</keyword>
<keyword evidence="1" id="KW-0479">Metal-binding</keyword>
<keyword evidence="1" id="KW-0863">Zinc-finger</keyword>
<dbReference type="PANTHER" id="PTHR39147:SF1">
    <property type="entry name" value="PROTEIN SPT21"/>
    <property type="match status" value="1"/>
</dbReference>
<feature type="compositionally biased region" description="Polar residues" evidence="2">
    <location>
        <begin position="295"/>
        <end position="320"/>
    </location>
</feature>
<dbReference type="EMBL" id="JAVHNR010000001">
    <property type="protein sequence ID" value="KAK6357063.1"/>
    <property type="molecule type" value="Genomic_DNA"/>
</dbReference>
<feature type="compositionally biased region" description="Low complexity" evidence="2">
    <location>
        <begin position="283"/>
        <end position="294"/>
    </location>
</feature>
<feature type="region of interest" description="Disordered" evidence="2">
    <location>
        <begin position="843"/>
        <end position="920"/>
    </location>
</feature>
<gene>
    <name evidence="4" type="ORF">TWF718_001390</name>
</gene>
<dbReference type="GO" id="GO:0043565">
    <property type="term" value="F:sequence-specific DNA binding"/>
    <property type="evidence" value="ECO:0007669"/>
    <property type="project" value="InterPro"/>
</dbReference>
<feature type="compositionally biased region" description="Acidic residues" evidence="2">
    <location>
        <begin position="1037"/>
        <end position="1065"/>
    </location>
</feature>
<feature type="compositionally biased region" description="Basic and acidic residues" evidence="2">
    <location>
        <begin position="620"/>
        <end position="646"/>
    </location>
</feature>
<feature type="compositionally biased region" description="Low complexity" evidence="2">
    <location>
        <begin position="418"/>
        <end position="460"/>
    </location>
</feature>
<feature type="compositionally biased region" description="Basic residues" evidence="2">
    <location>
        <begin position="375"/>
        <end position="393"/>
    </location>
</feature>
<dbReference type="Pfam" id="PF25823">
    <property type="entry name" value="Ams2-SPT21_N"/>
    <property type="match status" value="1"/>
</dbReference>
<feature type="compositionally biased region" description="Basic and acidic residues" evidence="2">
    <location>
        <begin position="978"/>
        <end position="987"/>
    </location>
</feature>
<dbReference type="PROSITE" id="PS50114">
    <property type="entry name" value="GATA_ZN_FINGER_2"/>
    <property type="match status" value="1"/>
</dbReference>
<dbReference type="PANTHER" id="PTHR39147">
    <property type="entry name" value="PROTEIN SPT21"/>
    <property type="match status" value="1"/>
</dbReference>
<dbReference type="InterPro" id="IPR017956">
    <property type="entry name" value="AT_hook_DNA-bd_motif"/>
</dbReference>
<dbReference type="GO" id="GO:0008270">
    <property type="term" value="F:zinc ion binding"/>
    <property type="evidence" value="ECO:0007669"/>
    <property type="project" value="UniProtKB-KW"/>
</dbReference>
<feature type="compositionally biased region" description="Low complexity" evidence="2">
    <location>
        <begin position="483"/>
        <end position="495"/>
    </location>
</feature>
<dbReference type="SMART" id="SM00384">
    <property type="entry name" value="AT_hook"/>
    <property type="match status" value="2"/>
</dbReference>
<feature type="compositionally biased region" description="Basic and acidic residues" evidence="2">
    <location>
        <begin position="666"/>
        <end position="685"/>
    </location>
</feature>
<feature type="region of interest" description="Disordered" evidence="2">
    <location>
        <begin position="1"/>
        <end position="44"/>
    </location>
</feature>
<dbReference type="SUPFAM" id="SSF57716">
    <property type="entry name" value="Glucocorticoid receptor-like (DNA-binding domain)"/>
    <property type="match status" value="1"/>
</dbReference>
<dbReference type="InterPro" id="IPR000679">
    <property type="entry name" value="Znf_GATA"/>
</dbReference>
<feature type="compositionally biased region" description="Basic residues" evidence="2">
    <location>
        <begin position="862"/>
        <end position="872"/>
    </location>
</feature>
<evidence type="ECO:0000313" key="5">
    <source>
        <dbReference type="Proteomes" id="UP001313282"/>
    </source>
</evidence>
<dbReference type="GO" id="GO:0000183">
    <property type="term" value="P:rDNA heterochromatin formation"/>
    <property type="evidence" value="ECO:0007669"/>
    <property type="project" value="TreeGrafter"/>
</dbReference>
<proteinExistence type="predicted"/>
<feature type="region of interest" description="Disordered" evidence="2">
    <location>
        <begin position="948"/>
        <end position="1014"/>
    </location>
</feature>
<evidence type="ECO:0000313" key="4">
    <source>
        <dbReference type="EMBL" id="KAK6357063.1"/>
    </source>
</evidence>
<dbReference type="SMART" id="SM00401">
    <property type="entry name" value="ZnF_GATA"/>
    <property type="match status" value="1"/>
</dbReference>
<feature type="domain" description="GATA-type" evidence="3">
    <location>
        <begin position="798"/>
        <end position="847"/>
    </location>
</feature>
<dbReference type="Gene3D" id="3.30.50.10">
    <property type="entry name" value="Erythroid Transcription Factor GATA-1, subunit A"/>
    <property type="match status" value="1"/>
</dbReference>
<dbReference type="GO" id="GO:0006357">
    <property type="term" value="P:regulation of transcription by RNA polymerase II"/>
    <property type="evidence" value="ECO:0007669"/>
    <property type="project" value="TreeGrafter"/>
</dbReference>
<reference evidence="4 5" key="1">
    <citation type="submission" date="2019-10" db="EMBL/GenBank/DDBJ databases">
        <authorList>
            <person name="Palmer J.M."/>
        </authorList>
    </citation>
    <scope>NUCLEOTIDE SEQUENCE [LARGE SCALE GENOMIC DNA]</scope>
    <source>
        <strain evidence="4 5">TWF718</strain>
    </source>
</reference>
<dbReference type="FunFam" id="3.30.50.10:FF:000059">
    <property type="entry name" value="Similar to transcription factor Zn, GATA"/>
    <property type="match status" value="1"/>
</dbReference>
<keyword evidence="1" id="KW-0862">Zinc</keyword>
<dbReference type="CDD" id="cd00202">
    <property type="entry name" value="ZnF_GATA"/>
    <property type="match status" value="1"/>
</dbReference>
<feature type="compositionally biased region" description="Low complexity" evidence="2">
    <location>
        <begin position="579"/>
        <end position="590"/>
    </location>
</feature>
<feature type="compositionally biased region" description="Basic and acidic residues" evidence="2">
    <location>
        <begin position="703"/>
        <end position="717"/>
    </location>
</feature>
<accession>A0AAN8N189</accession>
<feature type="compositionally biased region" description="Low complexity" evidence="2">
    <location>
        <begin position="341"/>
        <end position="352"/>
    </location>
</feature>
<dbReference type="InterPro" id="IPR042403">
    <property type="entry name" value="Spt21/Ams2"/>
</dbReference>
<feature type="region of interest" description="Disordered" evidence="2">
    <location>
        <begin position="1037"/>
        <end position="1087"/>
    </location>
</feature>
<evidence type="ECO:0000259" key="3">
    <source>
        <dbReference type="PROSITE" id="PS50114"/>
    </source>
</evidence>
<name>A0AAN8N189_9PEZI</name>
<feature type="region of interest" description="Disordered" evidence="2">
    <location>
        <begin position="229"/>
        <end position="774"/>
    </location>
</feature>
<sequence length="1330" mass="142135">MAKKSSKTPAQAGPDSETDSISAATPNIIPPESHDTPGRNGHPALQPMRLKVLYSIDDLLPNCLARAKDVVHVRVAHLDENTPVGFVDLKTCVLNIVYSSPEIMHHQGCDYSVYTYDYSEPDTPMTGLGLLSWVLSLPTLNGQQPDPDAIDPAQANRLVTGRVQKNLLGIFAGDVRETLEVRMRLCRVPTLRQVDYLNHMNQYSQLAQNIPPGVDPASVWTNAMGQNGIGGQYSQQQQHGGSGGMAYPYAPQGVSSYPPMGQLQQPPPGHISQPPHGYPQPYPQNLQPPYQNQPSAPLQQSHGTQAPSPASTQFQSSQQADVLEGGAPVAPSIAEGPSPAPSSSQTPQASETPAPPIGSGEQKAEPIADPTQPAVKKRRVSTKKPTGKPRGRPRLTDIRKSNTDVQPPSREGLPQDPAAADAATVAIKQAPTPSSAAPSPSLTSVSTSNLNHTSTHNTLPPDSNAGSPHPSLSQATPLPPSSAAPSPATLAAAVSEAGDMATRLNTMSPLNEDGDVEMTQDIDNDADTEIAESPRDSDVDSLFIGSSPPPSHSEPVESNEPSPALDTSPVLPRQPSKGFFPSQPRQSSFSVQDTFGRDEGSEDELALPSGSGLLFPTVKGSEKDEQDKSSPAEKVETPKDSPKDIDESASSTSQTVLPRKRGRPPKNPELKADQLKKQKEKKSNLKTDPLPSDLPIPTSPVEQKPENKAENKQENKPKSKKSSVPMLVVPTTNLPSGLILPAPLPKENDSSRKRRASDAGSDNDAAPAKRGSTTALVRARIERQMLEKIAAGEMPTYCMHCGAIETPTWRKAKVVMTDPETGSDVEREVTLCNPCGLWHHNHGTMRPDQYWDKKDGEDKPPKPKKKKQKKRVCLAPEGSVAGGGTVVARHHPCPSSPPARNISGHRATSPPGPDRDGEWDHAVNKNIRRIQSSPCGLGTIAEPISLLSPDQKTRRKLFPEAKKSSTGLDGALTPRTEGGSEMRDPKAESMSPVSLEEPVDSPEMEKENNPPPVDNALMELDWERELERTLMQANAEVEVEAEGETQDTPDEGTEDVDDQSGDDGEQTPRPRTPINQTTGANPEFKTPIRLTPLLASINVDSPSFWKSGMLGVATPSGKLISGHPTPTPSKLLMNMNMNIVSPATGEIMLEFLNEWNKAEESMRTTSPTPANGPDDDNDEAFFSEINLQAVEQEMGLTSEGNAMPSSPPALFNLYDEEPASLADGISSSLLSDILPTSPGNATTYTLDVGDGPTDKEVTEKPNVEGIDLNFDFDTALVVDFSELVASGAAAKVATITNANDAVGSKGTTAIVSVEKKESSEDDSCSSSEGK</sequence>
<organism evidence="4 5">
    <name type="scientific">Orbilia javanica</name>
    <dbReference type="NCBI Taxonomy" id="47235"/>
    <lineage>
        <taxon>Eukaryota</taxon>
        <taxon>Fungi</taxon>
        <taxon>Dikarya</taxon>
        <taxon>Ascomycota</taxon>
        <taxon>Pezizomycotina</taxon>
        <taxon>Orbiliomycetes</taxon>
        <taxon>Orbiliales</taxon>
        <taxon>Orbiliaceae</taxon>
        <taxon>Orbilia</taxon>
    </lineage>
</organism>
<dbReference type="InterPro" id="IPR013088">
    <property type="entry name" value="Znf_NHR/GATA"/>
</dbReference>
<dbReference type="InterPro" id="IPR057725">
    <property type="entry name" value="Ams2-SPT21_N"/>
</dbReference>
<dbReference type="GO" id="GO:0030466">
    <property type="term" value="P:silent mating-type cassette heterochromatin formation"/>
    <property type="evidence" value="ECO:0007669"/>
    <property type="project" value="TreeGrafter"/>
</dbReference>